<dbReference type="EMBL" id="KK208951">
    <property type="protein sequence ID" value="EZF68427.1"/>
    <property type="molecule type" value="Genomic_DNA"/>
</dbReference>
<evidence type="ECO:0000313" key="3">
    <source>
        <dbReference type="Proteomes" id="UP000023623"/>
    </source>
</evidence>
<keyword evidence="3" id="KW-1185">Reference proteome</keyword>
<feature type="region of interest" description="Disordered" evidence="1">
    <location>
        <begin position="54"/>
        <end position="88"/>
    </location>
</feature>
<reference evidence="2 3" key="1">
    <citation type="submission" date="2014-02" db="EMBL/GenBank/DDBJ databases">
        <title>The Genome Sequence of Trichophyton rubrum (morphotype soudanense) CBS 452.61.</title>
        <authorList>
            <consortium name="The Broad Institute Genomics Platform"/>
            <person name="Cuomo C.A."/>
            <person name="White T.C."/>
            <person name="Graser Y."/>
            <person name="Martinez-Rossi N."/>
            <person name="Heitman J."/>
            <person name="Young S.K."/>
            <person name="Zeng Q."/>
            <person name="Gargeya S."/>
            <person name="Abouelleil A."/>
            <person name="Alvarado L."/>
            <person name="Chapman S.B."/>
            <person name="Gainer-Dewar J."/>
            <person name="Goldberg J."/>
            <person name="Griggs A."/>
            <person name="Gujja S."/>
            <person name="Hansen M."/>
            <person name="Howarth C."/>
            <person name="Imamovic A."/>
            <person name="Larimer J."/>
            <person name="Martinez D."/>
            <person name="Murphy C."/>
            <person name="Pearson M.D."/>
            <person name="Persinoti G."/>
            <person name="Poon T."/>
            <person name="Priest M."/>
            <person name="Roberts A.D."/>
            <person name="Saif S."/>
            <person name="Shea T.D."/>
            <person name="Sykes S.N."/>
            <person name="Wortman J."/>
            <person name="Nusbaum C."/>
            <person name="Birren B."/>
        </authorList>
    </citation>
    <scope>NUCLEOTIDE SEQUENCE [LARGE SCALE GENOMIC DNA]</scope>
    <source>
        <strain evidence="2 3">CBS 452.61</strain>
    </source>
</reference>
<sequence length="88" mass="9523">MRLEMRLIANTGSGQRKEELAAFISHKHQQRITVMTINNNCNNDGQDVTMESKLNGASMNGRSTNGVHTKGSLPDTNSVNGVSAEAVH</sequence>
<protein>
    <submittedName>
        <fullName evidence="2">Uncharacterized protein</fullName>
    </submittedName>
</protein>
<gene>
    <name evidence="2" type="ORF">H105_08948</name>
</gene>
<dbReference type="Proteomes" id="UP000023623">
    <property type="component" value="Unassembled WGS sequence"/>
</dbReference>
<proteinExistence type="predicted"/>
<dbReference type="HOGENOM" id="CLU_2470685_0_0_1"/>
<dbReference type="AlphaFoldDB" id="A0A022XCN4"/>
<name>A0A022XCN4_TRISD</name>
<feature type="compositionally biased region" description="Polar residues" evidence="1">
    <location>
        <begin position="55"/>
        <end position="67"/>
    </location>
</feature>
<evidence type="ECO:0000256" key="1">
    <source>
        <dbReference type="SAM" id="MobiDB-lite"/>
    </source>
</evidence>
<organism evidence="2 3">
    <name type="scientific">Trichophyton soudanense CBS 452.61</name>
    <dbReference type="NCBI Taxonomy" id="1215331"/>
    <lineage>
        <taxon>Eukaryota</taxon>
        <taxon>Fungi</taxon>
        <taxon>Dikarya</taxon>
        <taxon>Ascomycota</taxon>
        <taxon>Pezizomycotina</taxon>
        <taxon>Eurotiomycetes</taxon>
        <taxon>Eurotiomycetidae</taxon>
        <taxon>Onygenales</taxon>
        <taxon>Arthrodermataceae</taxon>
        <taxon>Trichophyton</taxon>
    </lineage>
</organism>
<accession>A0A022XCN4</accession>
<evidence type="ECO:0000313" key="2">
    <source>
        <dbReference type="EMBL" id="EZF68427.1"/>
    </source>
</evidence>